<dbReference type="RefSeq" id="WP_058582942.1">
    <property type="nucleotide sequence ID" value="NZ_LOPU01000030.1"/>
</dbReference>
<accession>A0A0W1R6E3</accession>
<dbReference type="EMBL" id="LOPU01000030">
    <property type="protein sequence ID" value="KTG08658.1"/>
    <property type="molecule type" value="Genomic_DNA"/>
</dbReference>
<evidence type="ECO:0000313" key="4">
    <source>
        <dbReference type="EMBL" id="KTG08658.1"/>
    </source>
</evidence>
<keyword evidence="5" id="KW-1185">Reference proteome</keyword>
<evidence type="ECO:0000256" key="1">
    <source>
        <dbReference type="ARBA" id="ARBA00004202"/>
    </source>
</evidence>
<dbReference type="InterPro" id="IPR005116">
    <property type="entry name" value="Transp-assoc_OB_typ1"/>
</dbReference>
<evidence type="ECO:0000259" key="3">
    <source>
        <dbReference type="PROSITE" id="PS51866"/>
    </source>
</evidence>
<protein>
    <recommendedName>
        <fullName evidence="3">Mop domain-containing protein</fullName>
    </recommendedName>
</protein>
<reference evidence="4 5" key="1">
    <citation type="submission" date="2015-12" db="EMBL/GenBank/DDBJ databases">
        <title>Haloprofundus marisrubri gen. nov., sp. nov., an extremely halophilic archaeon isolated from the Discovery deep brine-seawater interface in the Red Sea.</title>
        <authorList>
            <person name="Zhang G."/>
            <person name="Stingl U."/>
            <person name="Rashid M."/>
        </authorList>
    </citation>
    <scope>NUCLEOTIDE SEQUENCE [LARGE SCALE GENOMIC DNA]</scope>
    <source>
        <strain evidence="4 5">SB9</strain>
    </source>
</reference>
<gene>
    <name evidence="4" type="ORF">AUR64_18505</name>
</gene>
<keyword evidence="2" id="KW-0500">Molybdenum</keyword>
<sequence length="68" mass="7165">MTLSARNRLSGTVESLEIGENTAEVQVELRDGETVTAVITANSAERLDLSEGDSVDAIVKATDVMVDA</sequence>
<dbReference type="STRING" id="1514971.AUR64_18505"/>
<dbReference type="InterPro" id="IPR008995">
    <property type="entry name" value="Mo/tungstate-bd_C_term_dom"/>
</dbReference>
<comment type="subcellular location">
    <subcellularLocation>
        <location evidence="1">Cell membrane</location>
        <topology evidence="1">Peripheral membrane protein</topology>
    </subcellularLocation>
</comment>
<dbReference type="InterPro" id="IPR004606">
    <property type="entry name" value="Mop_domain"/>
</dbReference>
<dbReference type="AlphaFoldDB" id="A0A0W1R6E3"/>
<organism evidence="4 5">
    <name type="scientific">Haloprofundus marisrubri</name>
    <dbReference type="NCBI Taxonomy" id="1514971"/>
    <lineage>
        <taxon>Archaea</taxon>
        <taxon>Methanobacteriati</taxon>
        <taxon>Methanobacteriota</taxon>
        <taxon>Stenosarchaea group</taxon>
        <taxon>Halobacteria</taxon>
        <taxon>Halobacteriales</taxon>
        <taxon>Haloferacaceae</taxon>
        <taxon>Haloprofundus</taxon>
    </lineage>
</organism>
<evidence type="ECO:0000313" key="5">
    <source>
        <dbReference type="Proteomes" id="UP000054387"/>
    </source>
</evidence>
<dbReference type="SUPFAM" id="SSF50331">
    <property type="entry name" value="MOP-like"/>
    <property type="match status" value="1"/>
</dbReference>
<dbReference type="Pfam" id="PF03459">
    <property type="entry name" value="TOBE"/>
    <property type="match status" value="1"/>
</dbReference>
<feature type="domain" description="Mop" evidence="3">
    <location>
        <begin position="2"/>
        <end position="68"/>
    </location>
</feature>
<name>A0A0W1R6E3_9EURY</name>
<dbReference type="GO" id="GO:0015689">
    <property type="term" value="P:molybdate ion transport"/>
    <property type="evidence" value="ECO:0007669"/>
    <property type="project" value="InterPro"/>
</dbReference>
<comment type="caution">
    <text evidence="4">The sequence shown here is derived from an EMBL/GenBank/DDBJ whole genome shotgun (WGS) entry which is preliminary data.</text>
</comment>
<proteinExistence type="predicted"/>
<dbReference type="Gene3D" id="2.40.50.100">
    <property type="match status" value="1"/>
</dbReference>
<dbReference type="Proteomes" id="UP000054387">
    <property type="component" value="Unassembled WGS sequence"/>
</dbReference>
<dbReference type="NCBIfam" id="TIGR00638">
    <property type="entry name" value="Mop"/>
    <property type="match status" value="1"/>
</dbReference>
<evidence type="ECO:0000256" key="2">
    <source>
        <dbReference type="ARBA" id="ARBA00022505"/>
    </source>
</evidence>
<dbReference type="GO" id="GO:0005886">
    <property type="term" value="C:plasma membrane"/>
    <property type="evidence" value="ECO:0007669"/>
    <property type="project" value="UniProtKB-SubCell"/>
</dbReference>
<dbReference type="OrthoDB" id="36889at2157"/>
<dbReference type="PROSITE" id="PS51866">
    <property type="entry name" value="MOP"/>
    <property type="match status" value="1"/>
</dbReference>